<dbReference type="AlphaFoldDB" id="A0A1I3G8W5"/>
<feature type="region of interest" description="Disordered" evidence="6">
    <location>
        <begin position="277"/>
        <end position="334"/>
    </location>
</feature>
<dbReference type="Pfam" id="PF04085">
    <property type="entry name" value="MreC"/>
    <property type="match status" value="1"/>
</dbReference>
<evidence type="ECO:0000313" key="9">
    <source>
        <dbReference type="EMBL" id="SFI19975.1"/>
    </source>
</evidence>
<dbReference type="Gene3D" id="2.40.10.350">
    <property type="entry name" value="Rod shape-determining protein MreC, domain 2"/>
    <property type="match status" value="1"/>
</dbReference>
<feature type="domain" description="Rod shape-determining protein MreC beta-barrel core" evidence="8">
    <location>
        <begin position="131"/>
        <end position="269"/>
    </location>
</feature>
<keyword evidence="5" id="KW-0175">Coiled coil</keyword>
<keyword evidence="3" id="KW-0133">Cell shape</keyword>
<dbReference type="InterPro" id="IPR055342">
    <property type="entry name" value="MreC_beta-barrel_core"/>
</dbReference>
<reference evidence="9 10" key="1">
    <citation type="submission" date="2016-10" db="EMBL/GenBank/DDBJ databases">
        <authorList>
            <person name="de Groot N.N."/>
        </authorList>
    </citation>
    <scope>NUCLEOTIDE SEQUENCE [LARGE SCALE GENOMIC DNA]</scope>
    <source>
        <strain evidence="9 10">CGMCC 1.11030</strain>
    </source>
</reference>
<dbReference type="RefSeq" id="WP_092859886.1">
    <property type="nucleotide sequence ID" value="NZ_FOQH01000005.1"/>
</dbReference>
<sequence>MAREDGIAEGGAARALRRILLACLCVGLLAVFVFWRIDSPRAERMRMGVVDALGPLVEQVSGPLDFLSEATVDFENFVRVYEQNDALRREIQRLRAWRESALQLEQENARLRALNHVRLAPTLGFVTGEMIGDSGGPFLATGLANVGARDGVEDGAAVMDGSGLVGRVVGLGRRASRVLYVTDYSSRIPVLIRPSGRRAILSGDGARAPRLDFLEDPEGVRPGDRIVTSGDGQVFPPDLAVGIAVVGPDGTPRARLAADLERLEFVRILRYRPDTTIDRPGGLIRNGPLPDGEPEAVDGEEIEDESGAAAPLDAPSPEASAGDATENPVASASR</sequence>
<dbReference type="OrthoDB" id="8478127at2"/>
<dbReference type="GO" id="GO:0008360">
    <property type="term" value="P:regulation of cell shape"/>
    <property type="evidence" value="ECO:0007669"/>
    <property type="project" value="UniProtKB-KW"/>
</dbReference>
<dbReference type="InterPro" id="IPR042175">
    <property type="entry name" value="Cell/Rod_MreC_2"/>
</dbReference>
<protein>
    <recommendedName>
        <fullName evidence="2">Cell shape-determining protein MreC</fullName>
    </recommendedName>
    <alternativeName>
        <fullName evidence="4">Cell shape protein MreC</fullName>
    </alternativeName>
</protein>
<dbReference type="PANTHER" id="PTHR34138">
    <property type="entry name" value="CELL SHAPE-DETERMINING PROTEIN MREC"/>
    <property type="match status" value="1"/>
</dbReference>
<organism evidence="9 10">
    <name type="scientific">Albimonas pacifica</name>
    <dbReference type="NCBI Taxonomy" id="1114924"/>
    <lineage>
        <taxon>Bacteria</taxon>
        <taxon>Pseudomonadati</taxon>
        <taxon>Pseudomonadota</taxon>
        <taxon>Alphaproteobacteria</taxon>
        <taxon>Rhodobacterales</taxon>
        <taxon>Paracoccaceae</taxon>
        <taxon>Albimonas</taxon>
    </lineage>
</organism>
<keyword evidence="7" id="KW-0812">Transmembrane</keyword>
<comment type="similarity">
    <text evidence="1">Belongs to the MreC family.</text>
</comment>
<evidence type="ECO:0000256" key="1">
    <source>
        <dbReference type="ARBA" id="ARBA00009369"/>
    </source>
</evidence>
<dbReference type="InterPro" id="IPR042177">
    <property type="entry name" value="Cell/Rod_1"/>
</dbReference>
<dbReference type="EMBL" id="FOQH01000005">
    <property type="protein sequence ID" value="SFI19975.1"/>
    <property type="molecule type" value="Genomic_DNA"/>
</dbReference>
<evidence type="ECO:0000313" key="10">
    <source>
        <dbReference type="Proteomes" id="UP000199377"/>
    </source>
</evidence>
<dbReference type="PANTHER" id="PTHR34138:SF1">
    <property type="entry name" value="CELL SHAPE-DETERMINING PROTEIN MREC"/>
    <property type="match status" value="1"/>
</dbReference>
<evidence type="ECO:0000256" key="5">
    <source>
        <dbReference type="SAM" id="Coils"/>
    </source>
</evidence>
<dbReference type="Proteomes" id="UP000199377">
    <property type="component" value="Unassembled WGS sequence"/>
</dbReference>
<keyword evidence="10" id="KW-1185">Reference proteome</keyword>
<evidence type="ECO:0000256" key="3">
    <source>
        <dbReference type="ARBA" id="ARBA00022960"/>
    </source>
</evidence>
<dbReference type="InterPro" id="IPR007221">
    <property type="entry name" value="MreC"/>
</dbReference>
<keyword evidence="7" id="KW-0472">Membrane</keyword>
<feature type="compositionally biased region" description="Acidic residues" evidence="6">
    <location>
        <begin position="292"/>
        <end position="306"/>
    </location>
</feature>
<accession>A0A1I3G8W5</accession>
<evidence type="ECO:0000256" key="4">
    <source>
        <dbReference type="ARBA" id="ARBA00032089"/>
    </source>
</evidence>
<evidence type="ECO:0000256" key="6">
    <source>
        <dbReference type="SAM" id="MobiDB-lite"/>
    </source>
</evidence>
<feature type="transmembrane region" description="Helical" evidence="7">
    <location>
        <begin position="19"/>
        <end position="37"/>
    </location>
</feature>
<gene>
    <name evidence="9" type="ORF">SAMN05216258_10531</name>
</gene>
<dbReference type="Gene3D" id="2.40.10.340">
    <property type="entry name" value="Rod shape-determining protein MreC, domain 1"/>
    <property type="match status" value="1"/>
</dbReference>
<name>A0A1I3G8W5_9RHOB</name>
<feature type="coiled-coil region" evidence="5">
    <location>
        <begin position="87"/>
        <end position="114"/>
    </location>
</feature>
<evidence type="ECO:0000256" key="7">
    <source>
        <dbReference type="SAM" id="Phobius"/>
    </source>
</evidence>
<keyword evidence="7" id="KW-1133">Transmembrane helix</keyword>
<evidence type="ECO:0000256" key="2">
    <source>
        <dbReference type="ARBA" id="ARBA00013855"/>
    </source>
</evidence>
<evidence type="ECO:0000259" key="8">
    <source>
        <dbReference type="Pfam" id="PF04085"/>
    </source>
</evidence>
<dbReference type="STRING" id="1114924.SAMN05216258_10531"/>
<proteinExistence type="inferred from homology"/>
<dbReference type="GO" id="GO:0005886">
    <property type="term" value="C:plasma membrane"/>
    <property type="evidence" value="ECO:0007669"/>
    <property type="project" value="TreeGrafter"/>
</dbReference>